<dbReference type="Gene3D" id="3.40.630.40">
    <property type="entry name" value="Zn-dependent exopeptidases"/>
    <property type="match status" value="1"/>
</dbReference>
<evidence type="ECO:0000313" key="1">
    <source>
        <dbReference type="EMBL" id="MCQ4632702.1"/>
    </source>
</evidence>
<organism evidence="1 2">
    <name type="scientific">Shinella lacus</name>
    <dbReference type="NCBI Taxonomy" id="2654216"/>
    <lineage>
        <taxon>Bacteria</taxon>
        <taxon>Pseudomonadati</taxon>
        <taxon>Pseudomonadota</taxon>
        <taxon>Alphaproteobacteria</taxon>
        <taxon>Hyphomicrobiales</taxon>
        <taxon>Rhizobiaceae</taxon>
        <taxon>Shinella</taxon>
    </lineage>
</organism>
<protein>
    <submittedName>
        <fullName evidence="1">N-formylglutamate amidohydrolase</fullName>
    </submittedName>
</protein>
<dbReference type="Pfam" id="PF05013">
    <property type="entry name" value="FGase"/>
    <property type="match status" value="1"/>
</dbReference>
<keyword evidence="2" id="KW-1185">Reference proteome</keyword>
<dbReference type="InterPro" id="IPR007709">
    <property type="entry name" value="N-FG_amidohydro"/>
</dbReference>
<sequence length="252" mass="28187">MRPETVLGSVPAATVHNGNGRSKVVLVCEHASNHIPAQLDNLGLSDFELSRHIAWDPGAFAVAKRLSDLLDAPLVYANVSRLVLDINRQPGHRGSIVEVSELTGIPGNKDLSSLEREARARAIYEPFHDALRSTIERRRTAAPWVISIHSYTPVYKGVPRPWHAGILHNEDRRLSTTLLKMLRENPDLNVGDNEPYAPNDGVYHTIERHTKPFGYQGAMIEIRNDLIADATGEHVWAERFYQILTRMLAVEA</sequence>
<dbReference type="SUPFAM" id="SSF53187">
    <property type="entry name" value="Zn-dependent exopeptidases"/>
    <property type="match status" value="1"/>
</dbReference>
<reference evidence="1" key="1">
    <citation type="submission" date="2021-07" db="EMBL/GenBank/DDBJ databases">
        <title>Shinella sp. nov., a novel member of the genus Shinella from water.</title>
        <authorList>
            <person name="Deng Y."/>
        </authorList>
    </citation>
    <scope>NUCLEOTIDE SEQUENCE</scope>
    <source>
        <strain evidence="1">CPCC 100929</strain>
    </source>
</reference>
<accession>A0ABT1RBZ5</accession>
<dbReference type="InterPro" id="IPR011227">
    <property type="entry name" value="UCP029730"/>
</dbReference>
<name>A0ABT1RBZ5_9HYPH</name>
<comment type="caution">
    <text evidence="1">The sequence shown here is derived from an EMBL/GenBank/DDBJ whole genome shotgun (WGS) entry which is preliminary data.</text>
</comment>
<dbReference type="EMBL" id="WHSB02000008">
    <property type="protein sequence ID" value="MCQ4632702.1"/>
    <property type="molecule type" value="Genomic_DNA"/>
</dbReference>
<dbReference type="PIRSF" id="PIRSF029730">
    <property type="entry name" value="UCP029730"/>
    <property type="match status" value="1"/>
</dbReference>
<dbReference type="Proteomes" id="UP000996601">
    <property type="component" value="Unassembled WGS sequence"/>
</dbReference>
<dbReference type="RefSeq" id="WP_256119326.1">
    <property type="nucleotide sequence ID" value="NZ_WHSB02000008.1"/>
</dbReference>
<proteinExistence type="predicted"/>
<evidence type="ECO:0000313" key="2">
    <source>
        <dbReference type="Proteomes" id="UP000996601"/>
    </source>
</evidence>
<gene>
    <name evidence="1" type="ORF">GB927_021855</name>
</gene>